<protein>
    <submittedName>
        <fullName evidence="1">Uncharacterized protein</fullName>
    </submittedName>
</protein>
<sequence length="83" mass="9072">MNKNTKLMKNITAGNMIVGKATIPAKANIIAMIVVMKLSMARTSKKSNLNDRIKNTKKKPNKTRLPIKNGCPIDVPIPAIKST</sequence>
<name>X1FIV1_9ZZZZ</name>
<reference evidence="1" key="1">
    <citation type="journal article" date="2014" name="Front. Microbiol.">
        <title>High frequency of phylogenetically diverse reductive dehalogenase-homologous genes in deep subseafloor sedimentary metagenomes.</title>
        <authorList>
            <person name="Kawai M."/>
            <person name="Futagami T."/>
            <person name="Toyoda A."/>
            <person name="Takaki Y."/>
            <person name="Nishi S."/>
            <person name="Hori S."/>
            <person name="Arai W."/>
            <person name="Tsubouchi T."/>
            <person name="Morono Y."/>
            <person name="Uchiyama I."/>
            <person name="Ito T."/>
            <person name="Fujiyama A."/>
            <person name="Inagaki F."/>
            <person name="Takami H."/>
        </authorList>
    </citation>
    <scope>NUCLEOTIDE SEQUENCE</scope>
    <source>
        <strain evidence="1">Expedition CK06-06</strain>
    </source>
</reference>
<organism evidence="1">
    <name type="scientific">marine sediment metagenome</name>
    <dbReference type="NCBI Taxonomy" id="412755"/>
    <lineage>
        <taxon>unclassified sequences</taxon>
        <taxon>metagenomes</taxon>
        <taxon>ecological metagenomes</taxon>
    </lineage>
</organism>
<gene>
    <name evidence="1" type="ORF">S03H2_17184</name>
</gene>
<accession>X1FIV1</accession>
<dbReference type="AlphaFoldDB" id="X1FIV1"/>
<proteinExistence type="predicted"/>
<dbReference type="EMBL" id="BARU01008841">
    <property type="protein sequence ID" value="GAH45576.1"/>
    <property type="molecule type" value="Genomic_DNA"/>
</dbReference>
<evidence type="ECO:0000313" key="1">
    <source>
        <dbReference type="EMBL" id="GAH45576.1"/>
    </source>
</evidence>
<feature type="non-terminal residue" evidence="1">
    <location>
        <position position="83"/>
    </location>
</feature>
<comment type="caution">
    <text evidence="1">The sequence shown here is derived from an EMBL/GenBank/DDBJ whole genome shotgun (WGS) entry which is preliminary data.</text>
</comment>